<comment type="similarity">
    <text evidence="4 5">Belongs to the RNA methyltransferase RlmH family.</text>
</comment>
<dbReference type="SUPFAM" id="SSF75217">
    <property type="entry name" value="alpha/beta knot"/>
    <property type="match status" value="1"/>
</dbReference>
<dbReference type="NCBIfam" id="TIGR00246">
    <property type="entry name" value="tRNA_RlmH_YbeA"/>
    <property type="match status" value="1"/>
</dbReference>
<evidence type="ECO:0000313" key="6">
    <source>
        <dbReference type="EMBL" id="GAA3945469.1"/>
    </source>
</evidence>
<keyword evidence="5" id="KW-0698">rRNA processing</keyword>
<feature type="binding site" evidence="5">
    <location>
        <position position="106"/>
    </location>
    <ligand>
        <name>S-adenosyl-L-methionine</name>
        <dbReference type="ChEBI" id="CHEBI:59789"/>
    </ligand>
</feature>
<accession>A0ABP7NF73</accession>
<dbReference type="EMBL" id="BAABBO010000001">
    <property type="protein sequence ID" value="GAA3945469.1"/>
    <property type="molecule type" value="Genomic_DNA"/>
</dbReference>
<dbReference type="InterPro" id="IPR003742">
    <property type="entry name" value="RlmH-like"/>
</dbReference>
<dbReference type="Pfam" id="PF02590">
    <property type="entry name" value="SPOUT_MTase"/>
    <property type="match status" value="1"/>
</dbReference>
<comment type="caution">
    <text evidence="6">The sequence shown here is derived from an EMBL/GenBank/DDBJ whole genome shotgun (WGS) entry which is preliminary data.</text>
</comment>
<evidence type="ECO:0000256" key="2">
    <source>
        <dbReference type="ARBA" id="ARBA00022679"/>
    </source>
</evidence>
<keyword evidence="1 5" id="KW-0489">Methyltransferase</keyword>
<evidence type="ECO:0000256" key="3">
    <source>
        <dbReference type="ARBA" id="ARBA00022691"/>
    </source>
</evidence>
<evidence type="ECO:0000313" key="7">
    <source>
        <dbReference type="Proteomes" id="UP001501337"/>
    </source>
</evidence>
<keyword evidence="2 5" id="KW-0808">Transferase</keyword>
<dbReference type="RefSeq" id="WP_344802152.1">
    <property type="nucleotide sequence ID" value="NZ_BAABBO010000001.1"/>
</dbReference>
<feature type="binding site" evidence="5">
    <location>
        <position position="75"/>
    </location>
    <ligand>
        <name>S-adenosyl-L-methionine</name>
        <dbReference type="ChEBI" id="CHEBI:59789"/>
    </ligand>
</feature>
<sequence>MLIQILAVGSKMPGWVETGFNEYSRRLTRDVRLELVELPLAPRQGSNSMPPSRLNDWEGEKLLAKLDPKATFVALDVKGTQFTTEAFADRLSHWQLTGKPLALAIGGPDGLSHAVLKRASEKFSLSRLTLPHPLVRIMLAEQIYRAWSYNQGHPYHRA</sequence>
<feature type="binding site" evidence="5">
    <location>
        <begin position="125"/>
        <end position="130"/>
    </location>
    <ligand>
        <name>S-adenosyl-L-methionine</name>
        <dbReference type="ChEBI" id="CHEBI:59789"/>
    </ligand>
</feature>
<keyword evidence="7" id="KW-1185">Reference proteome</keyword>
<dbReference type="Proteomes" id="UP001501337">
    <property type="component" value="Unassembled WGS sequence"/>
</dbReference>
<protein>
    <recommendedName>
        <fullName evidence="5">Ribosomal RNA large subunit methyltransferase H</fullName>
        <ecNumber evidence="5">2.1.1.177</ecNumber>
    </recommendedName>
    <alternativeName>
        <fullName evidence="5">23S rRNA (pseudouridine1915-N3)-methyltransferase</fullName>
    </alternativeName>
    <alternativeName>
        <fullName evidence="5">23S rRNA m3Psi1915 methyltransferase</fullName>
    </alternativeName>
    <alternativeName>
        <fullName evidence="5">rRNA (pseudouridine-N3-)-methyltransferase RlmH</fullName>
    </alternativeName>
</protein>
<dbReference type="PANTHER" id="PTHR33603">
    <property type="entry name" value="METHYLTRANSFERASE"/>
    <property type="match status" value="1"/>
</dbReference>
<dbReference type="NCBIfam" id="NF000986">
    <property type="entry name" value="PRK00103.1-4"/>
    <property type="match status" value="1"/>
</dbReference>
<proteinExistence type="inferred from homology"/>
<dbReference type="PANTHER" id="PTHR33603:SF1">
    <property type="entry name" value="RIBOSOMAL RNA LARGE SUBUNIT METHYLTRANSFERASE H"/>
    <property type="match status" value="1"/>
</dbReference>
<keyword evidence="3 5" id="KW-0949">S-adenosyl-L-methionine</keyword>
<dbReference type="InterPro" id="IPR029028">
    <property type="entry name" value="Alpha/beta_knot_MTases"/>
</dbReference>
<dbReference type="HAMAP" id="MF_00658">
    <property type="entry name" value="23SrRNA_methyltr_H"/>
    <property type="match status" value="1"/>
</dbReference>
<gene>
    <name evidence="5 6" type="primary">rlmH</name>
    <name evidence="6" type="ORF">GCM10022278_00820</name>
</gene>
<organism evidence="6 7">
    <name type="scientific">Allohahella marinimesophila</name>
    <dbReference type="NCBI Taxonomy" id="1054972"/>
    <lineage>
        <taxon>Bacteria</taxon>
        <taxon>Pseudomonadati</taxon>
        <taxon>Pseudomonadota</taxon>
        <taxon>Gammaproteobacteria</taxon>
        <taxon>Oceanospirillales</taxon>
        <taxon>Hahellaceae</taxon>
        <taxon>Allohahella</taxon>
    </lineage>
</organism>
<comment type="function">
    <text evidence="5">Specifically methylates the pseudouridine at position 1915 (m3Psi1915) in 23S rRNA.</text>
</comment>
<dbReference type="CDD" id="cd18081">
    <property type="entry name" value="RlmH-like"/>
    <property type="match status" value="1"/>
</dbReference>
<comment type="subcellular location">
    <subcellularLocation>
        <location evidence="5">Cytoplasm</location>
    </subcellularLocation>
</comment>
<evidence type="ECO:0000256" key="4">
    <source>
        <dbReference type="ARBA" id="ARBA00038303"/>
    </source>
</evidence>
<comment type="subunit">
    <text evidence="5">Homodimer.</text>
</comment>
<dbReference type="InterPro" id="IPR029026">
    <property type="entry name" value="tRNA_m1G_MTases_N"/>
</dbReference>
<dbReference type="Gene3D" id="3.40.1280.10">
    <property type="match status" value="1"/>
</dbReference>
<evidence type="ECO:0000256" key="1">
    <source>
        <dbReference type="ARBA" id="ARBA00022603"/>
    </source>
</evidence>
<evidence type="ECO:0000256" key="5">
    <source>
        <dbReference type="HAMAP-Rule" id="MF_00658"/>
    </source>
</evidence>
<comment type="catalytic activity">
    <reaction evidence="5">
        <text>pseudouridine(1915) in 23S rRNA + S-adenosyl-L-methionine = N(3)-methylpseudouridine(1915) in 23S rRNA + S-adenosyl-L-homocysteine + H(+)</text>
        <dbReference type="Rhea" id="RHEA:42752"/>
        <dbReference type="Rhea" id="RHEA-COMP:10221"/>
        <dbReference type="Rhea" id="RHEA-COMP:10222"/>
        <dbReference type="ChEBI" id="CHEBI:15378"/>
        <dbReference type="ChEBI" id="CHEBI:57856"/>
        <dbReference type="ChEBI" id="CHEBI:59789"/>
        <dbReference type="ChEBI" id="CHEBI:65314"/>
        <dbReference type="ChEBI" id="CHEBI:74486"/>
        <dbReference type="EC" id="2.1.1.177"/>
    </reaction>
</comment>
<dbReference type="PIRSF" id="PIRSF004505">
    <property type="entry name" value="MT_bac"/>
    <property type="match status" value="1"/>
</dbReference>
<name>A0ABP7NF73_9GAMM</name>
<reference evidence="7" key="1">
    <citation type="journal article" date="2019" name="Int. J. Syst. Evol. Microbiol.">
        <title>The Global Catalogue of Microorganisms (GCM) 10K type strain sequencing project: providing services to taxonomists for standard genome sequencing and annotation.</title>
        <authorList>
            <consortium name="The Broad Institute Genomics Platform"/>
            <consortium name="The Broad Institute Genome Sequencing Center for Infectious Disease"/>
            <person name="Wu L."/>
            <person name="Ma J."/>
        </authorList>
    </citation>
    <scope>NUCLEOTIDE SEQUENCE [LARGE SCALE GENOMIC DNA]</scope>
    <source>
        <strain evidence="7">JCM 17555</strain>
    </source>
</reference>
<keyword evidence="5" id="KW-0963">Cytoplasm</keyword>
<dbReference type="EC" id="2.1.1.177" evidence="5"/>